<sequence length="264" mass="28819">MSPHLNTLQRAADTCNALLNPGGPAITLHHHGDEVHLARDGIHETLTLHGHQLQGRGGTFNLLDSAQAHQAVLTVQPTDVTTDHNLTLLGLDAAQDLGATVRLAPTLRWKYACWMTPIHLHTPDGQTAWLALFRADYERGGLSLTAGDHWLAAYLSPLDEELRAQMACTDEENAADLAEGDAPFSVPNHVTPARVRVHPQALLALLSGQPPARDHLVPADFHLRPEAYEDPSLAVTRAALQAQRQHDQRQARRRSWTDAGGLAF</sequence>
<keyword evidence="3" id="KW-1185">Reference proteome</keyword>
<dbReference type="RefSeq" id="WP_307466947.1">
    <property type="nucleotide sequence ID" value="NZ_JAURUR010000009.1"/>
</dbReference>
<accession>A0ABT9MF49</accession>
<evidence type="ECO:0000313" key="3">
    <source>
        <dbReference type="Proteomes" id="UP001232163"/>
    </source>
</evidence>
<protein>
    <submittedName>
        <fullName evidence="2">Uncharacterized protein</fullName>
    </submittedName>
</protein>
<dbReference type="Proteomes" id="UP001232163">
    <property type="component" value="Unassembled WGS sequence"/>
</dbReference>
<reference evidence="2 3" key="1">
    <citation type="submission" date="2023-07" db="EMBL/GenBank/DDBJ databases">
        <title>Genomic Encyclopedia of Type Strains, Phase IV (KMG-IV): sequencing the most valuable type-strain genomes for metagenomic binning, comparative biology and taxonomic classification.</title>
        <authorList>
            <person name="Goeker M."/>
        </authorList>
    </citation>
    <scope>NUCLEOTIDE SEQUENCE [LARGE SCALE GENOMIC DNA]</scope>
    <source>
        <strain evidence="2 3">NIO-1023</strain>
    </source>
</reference>
<gene>
    <name evidence="2" type="ORF">QO006_002680</name>
</gene>
<proteinExistence type="predicted"/>
<organism evidence="2 3">
    <name type="scientific">Deinococcus enclensis</name>
    <dbReference type="NCBI Taxonomy" id="1049582"/>
    <lineage>
        <taxon>Bacteria</taxon>
        <taxon>Thermotogati</taxon>
        <taxon>Deinococcota</taxon>
        <taxon>Deinococci</taxon>
        <taxon>Deinococcales</taxon>
        <taxon>Deinococcaceae</taxon>
        <taxon>Deinococcus</taxon>
    </lineage>
</organism>
<dbReference type="EMBL" id="JAURUR010000009">
    <property type="protein sequence ID" value="MDP9765232.1"/>
    <property type="molecule type" value="Genomic_DNA"/>
</dbReference>
<evidence type="ECO:0000256" key="1">
    <source>
        <dbReference type="SAM" id="MobiDB-lite"/>
    </source>
</evidence>
<name>A0ABT9MF49_9DEIO</name>
<comment type="caution">
    <text evidence="2">The sequence shown here is derived from an EMBL/GenBank/DDBJ whole genome shotgun (WGS) entry which is preliminary data.</text>
</comment>
<evidence type="ECO:0000313" key="2">
    <source>
        <dbReference type="EMBL" id="MDP9765232.1"/>
    </source>
</evidence>
<feature type="region of interest" description="Disordered" evidence="1">
    <location>
        <begin position="243"/>
        <end position="264"/>
    </location>
</feature>